<name>A0A645FU78_9ZZZZ</name>
<evidence type="ECO:0000313" key="1">
    <source>
        <dbReference type="EMBL" id="MPN15653.1"/>
    </source>
</evidence>
<dbReference type="EMBL" id="VSSQ01062480">
    <property type="protein sequence ID" value="MPN15653.1"/>
    <property type="molecule type" value="Genomic_DNA"/>
</dbReference>
<reference evidence="1" key="1">
    <citation type="submission" date="2019-08" db="EMBL/GenBank/DDBJ databases">
        <authorList>
            <person name="Kucharzyk K."/>
            <person name="Murdoch R.W."/>
            <person name="Higgins S."/>
            <person name="Loffler F."/>
        </authorList>
    </citation>
    <scope>NUCLEOTIDE SEQUENCE</scope>
</reference>
<dbReference type="InterPro" id="IPR043129">
    <property type="entry name" value="ATPase_NBD"/>
</dbReference>
<dbReference type="GO" id="GO:0004340">
    <property type="term" value="F:glucokinase activity"/>
    <property type="evidence" value="ECO:0007669"/>
    <property type="project" value="UniProtKB-EC"/>
</dbReference>
<dbReference type="SUPFAM" id="SSF53067">
    <property type="entry name" value="Actin-like ATPase domain"/>
    <property type="match status" value="2"/>
</dbReference>
<dbReference type="InterPro" id="IPR000600">
    <property type="entry name" value="ROK"/>
</dbReference>
<dbReference type="PANTHER" id="PTHR18964">
    <property type="entry name" value="ROK (REPRESSOR, ORF, KINASE) FAMILY"/>
    <property type="match status" value="1"/>
</dbReference>
<sequence length="232" mass="25640">MKYLRDELRLPGCFENDANCGGLAEWFFGAGRGCKDFIYLTMSTGIGGGIIAANHLIRGGRALSAGELGHICVELNGRQCNCGLRGCYEAYAGGRALAQRMQEELKDKPDSMLMQLVNGNVDAIDMVPLEQAVRANDPYAVALWEEMSLRNAQAFGMFINIFNPERLVLGTLAWAVGDLYTDPIRKHLPQFCWKAPMEACEIVSSELRRDIGYYAGVAAALNYCKEQEEARL</sequence>
<keyword evidence="1" id="KW-0418">Kinase</keyword>
<accession>A0A645FU78</accession>
<keyword evidence="1" id="KW-0808">Transferase</keyword>
<dbReference type="Gene3D" id="3.30.420.40">
    <property type="match status" value="2"/>
</dbReference>
<comment type="caution">
    <text evidence="1">The sequence shown here is derived from an EMBL/GenBank/DDBJ whole genome shotgun (WGS) entry which is preliminary data.</text>
</comment>
<dbReference type="PANTHER" id="PTHR18964:SF149">
    <property type="entry name" value="BIFUNCTIONAL UDP-N-ACETYLGLUCOSAMINE 2-EPIMERASE_N-ACETYLMANNOSAMINE KINASE"/>
    <property type="match status" value="1"/>
</dbReference>
<dbReference type="Pfam" id="PF00480">
    <property type="entry name" value="ROK"/>
    <property type="match status" value="1"/>
</dbReference>
<proteinExistence type="predicted"/>
<dbReference type="AlphaFoldDB" id="A0A645FU78"/>
<gene>
    <name evidence="1" type="primary">glkA_14</name>
    <name evidence="1" type="ORF">SDC9_162987</name>
</gene>
<protein>
    <submittedName>
        <fullName evidence="1">Glucokinase</fullName>
        <ecNumber evidence="1">2.7.1.2</ecNumber>
    </submittedName>
</protein>
<organism evidence="1">
    <name type="scientific">bioreactor metagenome</name>
    <dbReference type="NCBI Taxonomy" id="1076179"/>
    <lineage>
        <taxon>unclassified sequences</taxon>
        <taxon>metagenomes</taxon>
        <taxon>ecological metagenomes</taxon>
    </lineage>
</organism>
<dbReference type="EC" id="2.7.1.2" evidence="1"/>